<dbReference type="InterPro" id="IPR008271">
    <property type="entry name" value="Ser/Thr_kinase_AS"/>
</dbReference>
<keyword evidence="12" id="KW-1185">Reference proteome</keyword>
<evidence type="ECO:0000259" key="10">
    <source>
        <dbReference type="PROSITE" id="PS50011"/>
    </source>
</evidence>
<gene>
    <name evidence="11" type="ORF">EIP91_008243</name>
</gene>
<feature type="binding site" evidence="7">
    <location>
        <begin position="564"/>
        <end position="566"/>
    </location>
    <ligand>
        <name>ATP</name>
        <dbReference type="ChEBI" id="CHEBI:30616"/>
    </ligand>
</feature>
<evidence type="ECO:0000256" key="3">
    <source>
        <dbReference type="ARBA" id="ARBA00022741"/>
    </source>
</evidence>
<sequence>MNTIGRAIGYSRRPKSPPTNVNVNIVTPTSRAPTYFLVLGAILYITLRPLCNASGLDIDFRSLMSVQATAFEDLLNQLSTTPAMVTDLKSAEHAVADIIAEVRHSNIPNRSDLSARLGEFVMDAKLAGRDLQGFLSKVNGALDAIVAVNSHSLTQLEGIKYHNTHNHTYALASSLIEYFTAPDALAIRAKITSSFVDSMAAISKQISGVSSYGVDCLDKLDKLDERLRDIHSVVVLETDHLQSELEDVLSAVWTSLGGNKGHIQGMQKNLRILRNVAYYRLAAREQVAHALRALEVLNTDLDELHQRAAAPGLSGPQITLEAHIASIGAGVDRLSSILWDRKTFAQDNGLVPTGITSGLVAGATFPRAGVIVCYWHGTVVSIEVPFTPYPFVIGGPGYAPCNLDTDIAKSLARYCLVIRATLSANGNAYNTVVTNIGNPLIYLDGDQLLKNQERPLFNSTSITFGKDNNLSTMFRKYIPRSVDALYRKGTLLGNGGYSSVIRGQQRESGQVVAIKTVKHRAYTSATGEDAVHREAEIGRSLSHPNIITLLDVFTSNDQLELILEYAPYGDAFDARQVLGIFTLDHVHAISAAACIGLGYLHAQGIMHRDVKPENLLFTSLNPIHVKIADFGLAKRLKDERETHTRCGTEMYLAPELSPWYQPNDCQNEKCDAWSLGVTIFFLFAWKFPYDTSPAVLDSWTSSISPYIKWHRLPKGVSRSARDLLKKFIVRDPVKRYSVTQAQHHPWISTERRRSQRLARIEL</sequence>
<dbReference type="FunFam" id="3.30.200.20:FF:000042">
    <property type="entry name" value="Aurora kinase A"/>
    <property type="match status" value="1"/>
</dbReference>
<dbReference type="Gene3D" id="1.10.510.10">
    <property type="entry name" value="Transferase(Phosphotransferase) domain 1"/>
    <property type="match status" value="1"/>
</dbReference>
<keyword evidence="3 7" id="KW-0547">Nucleotide-binding</keyword>
<evidence type="ECO:0000313" key="11">
    <source>
        <dbReference type="EMBL" id="TCD61569.1"/>
    </source>
</evidence>
<dbReference type="Proteomes" id="UP000292702">
    <property type="component" value="Unassembled WGS sequence"/>
</dbReference>
<dbReference type="InterPro" id="IPR000719">
    <property type="entry name" value="Prot_kinase_dom"/>
</dbReference>
<dbReference type="GO" id="GO:0005524">
    <property type="term" value="F:ATP binding"/>
    <property type="evidence" value="ECO:0007669"/>
    <property type="project" value="UniProtKB-UniRule"/>
</dbReference>
<keyword evidence="2" id="KW-0808">Transferase</keyword>
<evidence type="ECO:0000256" key="5">
    <source>
        <dbReference type="ARBA" id="ARBA00022840"/>
    </source>
</evidence>
<evidence type="ECO:0000256" key="4">
    <source>
        <dbReference type="ARBA" id="ARBA00022777"/>
    </source>
</evidence>
<dbReference type="PANTHER" id="PTHR24350">
    <property type="entry name" value="SERINE/THREONINE-PROTEIN KINASE IAL-RELATED"/>
    <property type="match status" value="1"/>
</dbReference>
<feature type="domain" description="Protein kinase" evidence="10">
    <location>
        <begin position="486"/>
        <end position="747"/>
    </location>
</feature>
<dbReference type="PROSITE" id="PS00108">
    <property type="entry name" value="PROTEIN_KINASE_ST"/>
    <property type="match status" value="1"/>
</dbReference>
<feature type="active site" description="Proton acceptor" evidence="6">
    <location>
        <position position="609"/>
    </location>
</feature>
<feature type="binding site" evidence="7">
    <location>
        <position position="629"/>
    </location>
    <ligand>
        <name>ATP</name>
        <dbReference type="ChEBI" id="CHEBI:30616"/>
    </ligand>
</feature>
<evidence type="ECO:0000256" key="6">
    <source>
        <dbReference type="PIRSR" id="PIRSR630616-1"/>
    </source>
</evidence>
<keyword evidence="5 7" id="KW-0067">ATP-binding</keyword>
<dbReference type="InterPro" id="IPR011009">
    <property type="entry name" value="Kinase-like_dom_sf"/>
</dbReference>
<dbReference type="PROSITE" id="PS00107">
    <property type="entry name" value="PROTEIN_KINASE_ATP"/>
    <property type="match status" value="1"/>
</dbReference>
<dbReference type="PROSITE" id="PS50011">
    <property type="entry name" value="PROTEIN_KINASE_DOM"/>
    <property type="match status" value="1"/>
</dbReference>
<feature type="cross-link" description="Glycyl lysine isopeptide (Lys-Gly) (interchain with G-Cter in SUMO2)" evidence="8">
    <location>
        <position position="611"/>
    </location>
</feature>
<dbReference type="Pfam" id="PF00069">
    <property type="entry name" value="Pkinase"/>
    <property type="match status" value="1"/>
</dbReference>
<dbReference type="EMBL" id="RWJN01000451">
    <property type="protein sequence ID" value="TCD61569.1"/>
    <property type="molecule type" value="Genomic_DNA"/>
</dbReference>
<evidence type="ECO:0000256" key="8">
    <source>
        <dbReference type="PIRSR" id="PIRSR630616-3"/>
    </source>
</evidence>
<dbReference type="GO" id="GO:0004674">
    <property type="term" value="F:protein serine/threonine kinase activity"/>
    <property type="evidence" value="ECO:0007669"/>
    <property type="project" value="UniProtKB-KW"/>
</dbReference>
<dbReference type="SMART" id="SM00220">
    <property type="entry name" value="S_TKc"/>
    <property type="match status" value="1"/>
</dbReference>
<evidence type="ECO:0000256" key="2">
    <source>
        <dbReference type="ARBA" id="ARBA00022679"/>
    </source>
</evidence>
<name>A0A4R0RBC5_9APHY</name>
<feature type="binding site" evidence="7 9">
    <location>
        <position position="515"/>
    </location>
    <ligand>
        <name>ATP</name>
        <dbReference type="ChEBI" id="CHEBI:30616"/>
    </ligand>
</feature>
<proteinExistence type="predicted"/>
<reference evidence="11 12" key="1">
    <citation type="submission" date="2018-11" db="EMBL/GenBank/DDBJ databases">
        <title>Genome assembly of Steccherinum ochraceum LE-BIN_3174, the white-rot fungus of the Steccherinaceae family (The Residual Polyporoid clade, Polyporales, Basidiomycota).</title>
        <authorList>
            <person name="Fedorova T.V."/>
            <person name="Glazunova O.A."/>
            <person name="Landesman E.O."/>
            <person name="Moiseenko K.V."/>
            <person name="Psurtseva N.V."/>
            <person name="Savinova O.S."/>
            <person name="Shakhova N.V."/>
            <person name="Tyazhelova T.V."/>
            <person name="Vasina D.V."/>
        </authorList>
    </citation>
    <scope>NUCLEOTIDE SEQUENCE [LARGE SCALE GENOMIC DNA]</scope>
    <source>
        <strain evidence="11 12">LE-BIN_3174</strain>
    </source>
</reference>
<accession>A0A4R0RBC5</accession>
<evidence type="ECO:0000256" key="9">
    <source>
        <dbReference type="PROSITE-ProRule" id="PRU10141"/>
    </source>
</evidence>
<dbReference type="OrthoDB" id="2744237at2759"/>
<evidence type="ECO:0000256" key="7">
    <source>
        <dbReference type="PIRSR" id="PIRSR630616-2"/>
    </source>
</evidence>
<evidence type="ECO:0000256" key="1">
    <source>
        <dbReference type="ARBA" id="ARBA00022527"/>
    </source>
</evidence>
<comment type="caution">
    <text evidence="11">The sequence shown here is derived from an EMBL/GenBank/DDBJ whole genome shotgun (WGS) entry which is preliminary data.</text>
</comment>
<dbReference type="AlphaFoldDB" id="A0A4R0RBC5"/>
<evidence type="ECO:0000313" key="12">
    <source>
        <dbReference type="Proteomes" id="UP000292702"/>
    </source>
</evidence>
<dbReference type="SUPFAM" id="SSF56112">
    <property type="entry name" value="Protein kinase-like (PK-like)"/>
    <property type="match status" value="1"/>
</dbReference>
<organism evidence="11 12">
    <name type="scientific">Steccherinum ochraceum</name>
    <dbReference type="NCBI Taxonomy" id="92696"/>
    <lineage>
        <taxon>Eukaryota</taxon>
        <taxon>Fungi</taxon>
        <taxon>Dikarya</taxon>
        <taxon>Basidiomycota</taxon>
        <taxon>Agaricomycotina</taxon>
        <taxon>Agaricomycetes</taxon>
        <taxon>Polyporales</taxon>
        <taxon>Steccherinaceae</taxon>
        <taxon>Steccherinum</taxon>
    </lineage>
</organism>
<dbReference type="STRING" id="92696.A0A4R0RBC5"/>
<feature type="binding site" evidence="7">
    <location>
        <begin position="613"/>
        <end position="614"/>
    </location>
    <ligand>
        <name>ATP</name>
        <dbReference type="ChEBI" id="CHEBI:30616"/>
    </ligand>
</feature>
<keyword evidence="4" id="KW-0418">Kinase</keyword>
<keyword evidence="1" id="KW-0723">Serine/threonine-protein kinase</keyword>
<protein>
    <recommendedName>
        <fullName evidence="10">Protein kinase domain-containing protein</fullName>
    </recommendedName>
</protein>
<dbReference type="InterPro" id="IPR030616">
    <property type="entry name" value="Aur-like"/>
</dbReference>
<dbReference type="InterPro" id="IPR017441">
    <property type="entry name" value="Protein_kinase_ATP_BS"/>
</dbReference>